<protein>
    <submittedName>
        <fullName evidence="1">Uncharacterized protein</fullName>
    </submittedName>
</protein>
<organism evidence="1">
    <name type="scientific">Aeromonas phage vB_AehM_DM2</name>
    <dbReference type="NCBI Taxonomy" id="2973716"/>
    <lineage>
        <taxon>Viruses</taxon>
        <taxon>Duplodnaviria</taxon>
        <taxon>Heunggongvirae</taxon>
        <taxon>Uroviricota</taxon>
        <taxon>Caudoviricetes</taxon>
        <taxon>Pantevenvirales</taxon>
        <taxon>Straboviridae</taxon>
        <taxon>Biquartavirus</taxon>
    </lineage>
</organism>
<gene>
    <name evidence="1" type="ORF">NPHMPGLK_00119</name>
</gene>
<name>A0AA94YVD8_9CAUD</name>
<accession>A0AA94YVD8</accession>
<dbReference type="EMBL" id="OP380605">
    <property type="protein sequence ID" value="UYD60454.1"/>
    <property type="molecule type" value="Genomic_DNA"/>
</dbReference>
<sequence>MIRLKCNDREGLISFINQKSISRTGRRQNRSELIEAINTIEHQSYRQIDGIYHAVTPMSFKIEGDLNVFFDEVIKNVSIDLSSTFTASAVVPPRNMGFVMGKLVEEVGEFAKSINQPERCDERPVGEAADVINCVMDMLYLQYSEDYPGLGKSQIVDLIVKELNLQLNMKAEKWVEKACSK</sequence>
<reference evidence="1" key="1">
    <citation type="submission" date="2022-09" db="EMBL/GenBank/DDBJ databases">
        <title>On Diversity and Genetic Richness: Insights on Aeromonad Phage Diversity through Physicochemical and Molecular Analysis.</title>
        <authorList>
            <person name="Papa D.M."/>
            <person name="Rousseau G."/>
            <person name="Tremblay D."/>
            <person name="Labrie S."/>
            <person name="Gutierrez T.A."/>
            <person name="Ramos J.D."/>
            <person name="Moineau S."/>
        </authorList>
    </citation>
    <scope>NUCLEOTIDE SEQUENCE</scope>
</reference>
<proteinExistence type="predicted"/>
<evidence type="ECO:0000313" key="1">
    <source>
        <dbReference type="EMBL" id="UYD60454.1"/>
    </source>
</evidence>